<dbReference type="EMBL" id="BMAC01000055">
    <property type="protein sequence ID" value="GFP82903.1"/>
    <property type="molecule type" value="Genomic_DNA"/>
</dbReference>
<gene>
    <name evidence="2" type="ORF">PHJA_000433400</name>
</gene>
<evidence type="ECO:0000256" key="1">
    <source>
        <dbReference type="SAM" id="Coils"/>
    </source>
</evidence>
<protein>
    <submittedName>
        <fullName evidence="2">Uncharacterized protein</fullName>
    </submittedName>
</protein>
<name>A0A830BF60_9LAMI</name>
<proteinExistence type="predicted"/>
<sequence length="83" mass="9684">MDIAGRLFSIQQEIQTVENEKLQQEQMLGLFWEHPPALDPEVVGRMMQLIRDRIRGLEDRRRALLNEEKELIVRAATLGDRGD</sequence>
<keyword evidence="1" id="KW-0175">Coiled coil</keyword>
<dbReference type="PANTHER" id="PTHR36344">
    <property type="entry name" value="RX N-TERMINAL DOMAIN-CONTAINING PROTEIN"/>
    <property type="match status" value="1"/>
</dbReference>
<dbReference type="PANTHER" id="PTHR36344:SF1">
    <property type="entry name" value="RX N-TERMINAL DOMAIN-CONTAINING PROTEIN"/>
    <property type="match status" value="1"/>
</dbReference>
<dbReference type="Proteomes" id="UP000653305">
    <property type="component" value="Unassembled WGS sequence"/>
</dbReference>
<dbReference type="OrthoDB" id="989112at2759"/>
<feature type="coiled-coil region" evidence="1">
    <location>
        <begin position="47"/>
        <end position="74"/>
    </location>
</feature>
<evidence type="ECO:0000313" key="3">
    <source>
        <dbReference type="Proteomes" id="UP000653305"/>
    </source>
</evidence>
<reference evidence="2" key="1">
    <citation type="submission" date="2020-07" db="EMBL/GenBank/DDBJ databases">
        <title>Ethylene signaling mediates host invasion by parasitic plants.</title>
        <authorList>
            <person name="Yoshida S."/>
        </authorList>
    </citation>
    <scope>NUCLEOTIDE SEQUENCE</scope>
    <source>
        <strain evidence="2">Okayama</strain>
    </source>
</reference>
<organism evidence="2 3">
    <name type="scientific">Phtheirospermum japonicum</name>
    <dbReference type="NCBI Taxonomy" id="374723"/>
    <lineage>
        <taxon>Eukaryota</taxon>
        <taxon>Viridiplantae</taxon>
        <taxon>Streptophyta</taxon>
        <taxon>Embryophyta</taxon>
        <taxon>Tracheophyta</taxon>
        <taxon>Spermatophyta</taxon>
        <taxon>Magnoliopsida</taxon>
        <taxon>eudicotyledons</taxon>
        <taxon>Gunneridae</taxon>
        <taxon>Pentapetalae</taxon>
        <taxon>asterids</taxon>
        <taxon>lamiids</taxon>
        <taxon>Lamiales</taxon>
        <taxon>Orobanchaceae</taxon>
        <taxon>Orobanchaceae incertae sedis</taxon>
        <taxon>Phtheirospermum</taxon>
    </lineage>
</organism>
<evidence type="ECO:0000313" key="2">
    <source>
        <dbReference type="EMBL" id="GFP82903.1"/>
    </source>
</evidence>
<dbReference type="AlphaFoldDB" id="A0A830BF60"/>
<keyword evidence="3" id="KW-1185">Reference proteome</keyword>
<comment type="caution">
    <text evidence="2">The sequence shown here is derived from an EMBL/GenBank/DDBJ whole genome shotgun (WGS) entry which is preliminary data.</text>
</comment>
<accession>A0A830BF60</accession>